<dbReference type="PANTHER" id="PTHR10131:SF94">
    <property type="entry name" value="TNF RECEPTOR-ASSOCIATED FACTOR 4"/>
    <property type="match status" value="1"/>
</dbReference>
<dbReference type="GeneID" id="28974440"/>
<sequence>MGRELDRFAVSLPDYLHCPVCLGAAYPPIVSCRSDHIVCQECIDEMRQDERPAQCPSCREVMPVHTKVSLGFKRAIERYGYKCEREGCEWVGSVGDLAQHLKNSCEYRKINCPLCKYGILAKDRIAHVHDCPEVLIVCPRGGRECSGIQASGGHGLFRRRELPEHDKVCAMFRCRVGCHTYTLLTNREPHESECAWSRARIATLEQKLVRAQEQIAETRATLELRLAAEQQAGSVAVERQDEQDEGERAIGQSPPKRPRCLGLLELYSDDENGPGEGLRKGAKGRAAAGGGGGGAGKKPVASGSGARAPGVLAQQPQASCNRGPGTRMRLK</sequence>
<keyword evidence="1" id="KW-0479">Metal-binding</keyword>
<accession>A0A194S8I3</accession>
<dbReference type="PANTHER" id="PTHR10131">
    <property type="entry name" value="TNF RECEPTOR ASSOCIATED FACTOR"/>
    <property type="match status" value="1"/>
</dbReference>
<feature type="compositionally biased region" description="Low complexity" evidence="5">
    <location>
        <begin position="297"/>
        <end position="306"/>
    </location>
</feature>
<dbReference type="SUPFAM" id="SSF57850">
    <property type="entry name" value="RING/U-box"/>
    <property type="match status" value="1"/>
</dbReference>
<dbReference type="Pfam" id="PF21362">
    <property type="entry name" value="Sina_RING"/>
    <property type="match status" value="1"/>
</dbReference>
<dbReference type="InterPro" id="IPR001841">
    <property type="entry name" value="Znf_RING"/>
</dbReference>
<protein>
    <recommendedName>
        <fullName evidence="6">RING-type domain-containing protein</fullName>
    </recommendedName>
</protein>
<dbReference type="GO" id="GO:0008270">
    <property type="term" value="F:zinc ion binding"/>
    <property type="evidence" value="ECO:0007669"/>
    <property type="project" value="UniProtKB-KW"/>
</dbReference>
<dbReference type="RefSeq" id="XP_018272834.1">
    <property type="nucleotide sequence ID" value="XM_018413992.1"/>
</dbReference>
<name>A0A194S8I3_RHOGW</name>
<dbReference type="STRING" id="578459.A0A194S8I3"/>
<evidence type="ECO:0000256" key="3">
    <source>
        <dbReference type="ARBA" id="ARBA00022833"/>
    </source>
</evidence>
<keyword evidence="3" id="KW-0862">Zinc</keyword>
<feature type="region of interest" description="Disordered" evidence="5">
    <location>
        <begin position="271"/>
        <end position="331"/>
    </location>
</feature>
<evidence type="ECO:0000256" key="1">
    <source>
        <dbReference type="ARBA" id="ARBA00022723"/>
    </source>
</evidence>
<feature type="domain" description="RING-type" evidence="6">
    <location>
        <begin position="18"/>
        <end position="59"/>
    </location>
</feature>
<reference evidence="7 8" key="1">
    <citation type="journal article" date="2015" name="Front. Microbiol.">
        <title>Genome sequence of the plant growth promoting endophytic yeast Rhodotorula graminis WP1.</title>
        <authorList>
            <person name="Firrincieli A."/>
            <person name="Otillar R."/>
            <person name="Salamov A."/>
            <person name="Schmutz J."/>
            <person name="Khan Z."/>
            <person name="Redman R.S."/>
            <person name="Fleck N.D."/>
            <person name="Lindquist E."/>
            <person name="Grigoriev I.V."/>
            <person name="Doty S.L."/>
        </authorList>
    </citation>
    <scope>NUCLEOTIDE SEQUENCE [LARGE SCALE GENOMIC DNA]</scope>
    <source>
        <strain evidence="7 8">WP1</strain>
    </source>
</reference>
<dbReference type="Gene3D" id="3.30.40.10">
    <property type="entry name" value="Zinc/RING finger domain, C3HC4 (zinc finger)"/>
    <property type="match status" value="2"/>
</dbReference>
<dbReference type="PROSITE" id="PS50089">
    <property type="entry name" value="ZF_RING_2"/>
    <property type="match status" value="1"/>
</dbReference>
<evidence type="ECO:0000259" key="6">
    <source>
        <dbReference type="PROSITE" id="PS50089"/>
    </source>
</evidence>
<evidence type="ECO:0000313" key="8">
    <source>
        <dbReference type="Proteomes" id="UP000053890"/>
    </source>
</evidence>
<dbReference type="OrthoDB" id="2530088at2759"/>
<feature type="compositionally biased region" description="Gly residues" evidence="5">
    <location>
        <begin position="287"/>
        <end position="296"/>
    </location>
</feature>
<keyword evidence="8" id="KW-1185">Reference proteome</keyword>
<organism evidence="7 8">
    <name type="scientific">Rhodotorula graminis (strain WP1)</name>
    <dbReference type="NCBI Taxonomy" id="578459"/>
    <lineage>
        <taxon>Eukaryota</taxon>
        <taxon>Fungi</taxon>
        <taxon>Dikarya</taxon>
        <taxon>Basidiomycota</taxon>
        <taxon>Pucciniomycotina</taxon>
        <taxon>Microbotryomycetes</taxon>
        <taxon>Sporidiobolales</taxon>
        <taxon>Sporidiobolaceae</taxon>
        <taxon>Rhodotorula</taxon>
    </lineage>
</organism>
<proteinExistence type="predicted"/>
<dbReference type="Proteomes" id="UP000053890">
    <property type="component" value="Unassembled WGS sequence"/>
</dbReference>
<dbReference type="EMBL" id="KQ474075">
    <property type="protein sequence ID" value="KPV76785.1"/>
    <property type="molecule type" value="Genomic_DNA"/>
</dbReference>
<keyword evidence="2 4" id="KW-0863">Zinc-finger</keyword>
<evidence type="ECO:0000256" key="4">
    <source>
        <dbReference type="PROSITE-ProRule" id="PRU00175"/>
    </source>
</evidence>
<dbReference type="InterPro" id="IPR049548">
    <property type="entry name" value="Sina-like_RING"/>
</dbReference>
<evidence type="ECO:0000256" key="5">
    <source>
        <dbReference type="SAM" id="MobiDB-lite"/>
    </source>
</evidence>
<dbReference type="AlphaFoldDB" id="A0A194S8I3"/>
<feature type="region of interest" description="Disordered" evidence="5">
    <location>
        <begin position="234"/>
        <end position="259"/>
    </location>
</feature>
<dbReference type="OMA" id="PHESECA"/>
<gene>
    <name evidence="7" type="ORF">RHOBADRAFT_41995</name>
</gene>
<evidence type="ECO:0000313" key="7">
    <source>
        <dbReference type="EMBL" id="KPV76785.1"/>
    </source>
</evidence>
<evidence type="ECO:0000256" key="2">
    <source>
        <dbReference type="ARBA" id="ARBA00022771"/>
    </source>
</evidence>
<dbReference type="InterPro" id="IPR013083">
    <property type="entry name" value="Znf_RING/FYVE/PHD"/>
</dbReference>